<reference evidence="1" key="1">
    <citation type="submission" date="2019-09" db="EMBL/GenBank/DDBJ databases">
        <title>Characterisation of the sponge microbiome using genome-centric metagenomics.</title>
        <authorList>
            <person name="Engelberts J.P."/>
            <person name="Robbins S.J."/>
            <person name="De Goeij J.M."/>
            <person name="Aranda M."/>
            <person name="Bell S.C."/>
            <person name="Webster N.S."/>
        </authorList>
    </citation>
    <scope>NUCLEOTIDE SEQUENCE</scope>
    <source>
        <strain evidence="1">SB0664_bin_43</strain>
    </source>
</reference>
<name>A0A6B0Y2R1_9RHOB</name>
<sequence>MFGFMPCTFHGNLGRFRAAGDDVALVADQEVAFPTELKQLQKFPDFEPPMQRVNTMATRRLGSVRTQAFRQQAVEIRKRAHCEPPRKQEFS</sequence>
<dbReference type="EMBL" id="VXRY01000182">
    <property type="protein sequence ID" value="MXY33366.1"/>
    <property type="molecule type" value="Genomic_DNA"/>
</dbReference>
<accession>A0A6B0Y2R1</accession>
<dbReference type="AlphaFoldDB" id="A0A6B0Y2R1"/>
<comment type="caution">
    <text evidence="1">The sequence shown here is derived from an EMBL/GenBank/DDBJ whole genome shotgun (WGS) entry which is preliminary data.</text>
</comment>
<protein>
    <submittedName>
        <fullName evidence="1">Uncharacterized protein</fullName>
    </submittedName>
</protein>
<gene>
    <name evidence="1" type="ORF">F4Y60_04605</name>
</gene>
<organism evidence="1">
    <name type="scientific">Boseongicola sp. SB0664_bin_43</name>
    <dbReference type="NCBI Taxonomy" id="2604844"/>
    <lineage>
        <taxon>Bacteria</taxon>
        <taxon>Pseudomonadati</taxon>
        <taxon>Pseudomonadota</taxon>
        <taxon>Alphaproteobacteria</taxon>
        <taxon>Rhodobacterales</taxon>
        <taxon>Paracoccaceae</taxon>
        <taxon>Boseongicola</taxon>
    </lineage>
</organism>
<proteinExistence type="predicted"/>
<evidence type="ECO:0000313" key="1">
    <source>
        <dbReference type="EMBL" id="MXY33366.1"/>
    </source>
</evidence>